<dbReference type="Gene3D" id="3.40.50.1110">
    <property type="entry name" value="SGNH hydrolase"/>
    <property type="match status" value="1"/>
</dbReference>
<dbReference type="InterPro" id="IPR036514">
    <property type="entry name" value="SGNH_hydro_sf"/>
</dbReference>
<reference evidence="4" key="1">
    <citation type="submission" date="2018-09" db="EMBL/GenBank/DDBJ databases">
        <title>Chryseolinea sp. KIS68-18 isolated from soil.</title>
        <authorList>
            <person name="Weon H.-Y."/>
            <person name="Kwon S.-W."/>
            <person name="Lee S.A."/>
        </authorList>
    </citation>
    <scope>NUCLEOTIDE SEQUENCE [LARGE SCALE GENOMIC DNA]</scope>
    <source>
        <strain evidence="4">KIS68-18</strain>
    </source>
</reference>
<organism evidence="3 4">
    <name type="scientific">Chryseolinea soli</name>
    <dbReference type="NCBI Taxonomy" id="2321403"/>
    <lineage>
        <taxon>Bacteria</taxon>
        <taxon>Pseudomonadati</taxon>
        <taxon>Bacteroidota</taxon>
        <taxon>Cytophagia</taxon>
        <taxon>Cytophagales</taxon>
        <taxon>Fulvivirgaceae</taxon>
        <taxon>Chryseolinea</taxon>
    </lineage>
</organism>
<dbReference type="RefSeq" id="WP_119755602.1">
    <property type="nucleotide sequence ID" value="NZ_CP032382.1"/>
</dbReference>
<evidence type="ECO:0000313" key="4">
    <source>
        <dbReference type="Proteomes" id="UP000266183"/>
    </source>
</evidence>
<dbReference type="PANTHER" id="PTHR30383:SF29">
    <property type="entry name" value="SGNH HYDROLASE-TYPE ESTERASE DOMAIN-CONTAINING PROTEIN"/>
    <property type="match status" value="1"/>
</dbReference>
<dbReference type="Proteomes" id="UP000266183">
    <property type="component" value="Chromosome"/>
</dbReference>
<dbReference type="InterPro" id="IPR013830">
    <property type="entry name" value="SGNH_hydro"/>
</dbReference>
<feature type="domain" description="SGNH hydrolase-type esterase" evidence="2">
    <location>
        <begin position="251"/>
        <end position="399"/>
    </location>
</feature>
<dbReference type="OrthoDB" id="9764375at2"/>
<proteinExistence type="predicted"/>
<keyword evidence="4" id="KW-1185">Reference proteome</keyword>
<dbReference type="AlphaFoldDB" id="A0A385SMD2"/>
<accession>A0A385SMD2</accession>
<sequence length="422" mass="46773">MTMTAASPKTSLCAVAMTMLLLWATTHPAQGQGTVNFTFPSYGLANDTINLIQNADYLDSFFESLLQLKATGRGKVNIIHLGDSHIQADFITDVVRRNFQNDFGNAGRGLIVPGRVAGTNEPNNIRTGSTTTWKAKRCTYPEQPLPIGIGGITVSTEESDARISVKVDNTLNDYSFSSVTLFFQKDPSSYSFSVNDATGQELGITGPYEEGMANVSRIELNNCVDQVSIQAVKSNDDQKQATLFGIELENGNDGVLYHAIGVNGAKYKHYNAAVHFAKQTAALDPDLFIIALGTNESVEYPYLDPTLLYHIDKLVQSLREVNPETKFILVTPPDAFRRKVKPNPGVEKIRNQIIQYAVENGLAFWDFYKVAGGKHSAAKWRERGILRPDGIHFTKEGYEYQGNLLYEAFIKTYNHYVGLRHP</sequence>
<feature type="chain" id="PRO_5017242945" description="SGNH hydrolase-type esterase domain-containing protein" evidence="1">
    <location>
        <begin position="30"/>
        <end position="422"/>
    </location>
</feature>
<dbReference type="PANTHER" id="PTHR30383">
    <property type="entry name" value="THIOESTERASE 1/PROTEASE 1/LYSOPHOSPHOLIPASE L1"/>
    <property type="match status" value="1"/>
</dbReference>
<protein>
    <recommendedName>
        <fullName evidence="2">SGNH hydrolase-type esterase domain-containing protein</fullName>
    </recommendedName>
</protein>
<name>A0A385SMD2_9BACT</name>
<evidence type="ECO:0000259" key="2">
    <source>
        <dbReference type="Pfam" id="PF13472"/>
    </source>
</evidence>
<dbReference type="GO" id="GO:0016788">
    <property type="term" value="F:hydrolase activity, acting on ester bonds"/>
    <property type="evidence" value="ECO:0007669"/>
    <property type="project" value="UniProtKB-ARBA"/>
</dbReference>
<dbReference type="InterPro" id="IPR051532">
    <property type="entry name" value="Ester_Hydrolysis_Enzymes"/>
</dbReference>
<feature type="signal peptide" evidence="1">
    <location>
        <begin position="1"/>
        <end position="29"/>
    </location>
</feature>
<evidence type="ECO:0000313" key="3">
    <source>
        <dbReference type="EMBL" id="AYB32349.1"/>
    </source>
</evidence>
<dbReference type="KEGG" id="chk:D4L85_18000"/>
<evidence type="ECO:0000256" key="1">
    <source>
        <dbReference type="SAM" id="SignalP"/>
    </source>
</evidence>
<dbReference type="Pfam" id="PF13472">
    <property type="entry name" value="Lipase_GDSL_2"/>
    <property type="match status" value="1"/>
</dbReference>
<dbReference type="EMBL" id="CP032382">
    <property type="protein sequence ID" value="AYB32349.1"/>
    <property type="molecule type" value="Genomic_DNA"/>
</dbReference>
<keyword evidence="1" id="KW-0732">Signal</keyword>
<dbReference type="Gene3D" id="2.60.120.1360">
    <property type="match status" value="1"/>
</dbReference>
<gene>
    <name evidence="3" type="ORF">D4L85_18000</name>
</gene>
<dbReference type="SUPFAM" id="SSF52266">
    <property type="entry name" value="SGNH hydrolase"/>
    <property type="match status" value="1"/>
</dbReference>